<organism evidence="2 3">
    <name type="scientific">Chlamydomonas reinhardtii</name>
    <name type="common">Chlamydomonas smithii</name>
    <dbReference type="NCBI Taxonomy" id="3055"/>
    <lineage>
        <taxon>Eukaryota</taxon>
        <taxon>Viridiplantae</taxon>
        <taxon>Chlorophyta</taxon>
        <taxon>core chlorophytes</taxon>
        <taxon>Chlorophyceae</taxon>
        <taxon>CS clade</taxon>
        <taxon>Chlamydomonadales</taxon>
        <taxon>Chlamydomonadaceae</taxon>
        <taxon>Chlamydomonas</taxon>
    </lineage>
</organism>
<dbReference type="EMBL" id="CM008978">
    <property type="protein sequence ID" value="PNW70292.1"/>
    <property type="molecule type" value="Genomic_DNA"/>
</dbReference>
<name>A0A2K3CPS4_CHLRE</name>
<dbReference type="Gramene" id="PNW70292">
    <property type="protein sequence ID" value="PNW70292"/>
    <property type="gene ID" value="CHLRE_17g713726v5"/>
</dbReference>
<dbReference type="InParanoid" id="A0A2K3CPS4"/>
<evidence type="ECO:0000313" key="2">
    <source>
        <dbReference type="EMBL" id="PNW70292.1"/>
    </source>
</evidence>
<feature type="region of interest" description="Disordered" evidence="1">
    <location>
        <begin position="34"/>
        <end position="57"/>
    </location>
</feature>
<proteinExistence type="predicted"/>
<gene>
    <name evidence="2" type="ORF">CHLRE_17g713726v5</name>
</gene>
<sequence length="88" mass="9524">MYHSPQAWFKRNARLRTTGVKRKASFKLLLPWRRGGAAPGAGASKGAPRRQPAAARTSVARAVAHAVLCSGGSRRTSHGDTLIFVREE</sequence>
<evidence type="ECO:0000256" key="1">
    <source>
        <dbReference type="SAM" id="MobiDB-lite"/>
    </source>
</evidence>
<reference evidence="2 3" key="1">
    <citation type="journal article" date="2007" name="Science">
        <title>The Chlamydomonas genome reveals the evolution of key animal and plant functions.</title>
        <authorList>
            <person name="Merchant S.S."/>
            <person name="Prochnik S.E."/>
            <person name="Vallon O."/>
            <person name="Harris E.H."/>
            <person name="Karpowicz S.J."/>
            <person name="Witman G.B."/>
            <person name="Terry A."/>
            <person name="Salamov A."/>
            <person name="Fritz-Laylin L.K."/>
            <person name="Marechal-Drouard L."/>
            <person name="Marshall W.F."/>
            <person name="Qu L.H."/>
            <person name="Nelson D.R."/>
            <person name="Sanderfoot A.A."/>
            <person name="Spalding M.H."/>
            <person name="Kapitonov V.V."/>
            <person name="Ren Q."/>
            <person name="Ferris P."/>
            <person name="Lindquist E."/>
            <person name="Shapiro H."/>
            <person name="Lucas S.M."/>
            <person name="Grimwood J."/>
            <person name="Schmutz J."/>
            <person name="Cardol P."/>
            <person name="Cerutti H."/>
            <person name="Chanfreau G."/>
            <person name="Chen C.L."/>
            <person name="Cognat V."/>
            <person name="Croft M.T."/>
            <person name="Dent R."/>
            <person name="Dutcher S."/>
            <person name="Fernandez E."/>
            <person name="Fukuzawa H."/>
            <person name="Gonzalez-Ballester D."/>
            <person name="Gonzalez-Halphen D."/>
            <person name="Hallmann A."/>
            <person name="Hanikenne M."/>
            <person name="Hippler M."/>
            <person name="Inwood W."/>
            <person name="Jabbari K."/>
            <person name="Kalanon M."/>
            <person name="Kuras R."/>
            <person name="Lefebvre P.A."/>
            <person name="Lemaire S.D."/>
            <person name="Lobanov A.V."/>
            <person name="Lohr M."/>
            <person name="Manuell A."/>
            <person name="Meier I."/>
            <person name="Mets L."/>
            <person name="Mittag M."/>
            <person name="Mittelmeier T."/>
            <person name="Moroney J.V."/>
            <person name="Moseley J."/>
            <person name="Napoli C."/>
            <person name="Nedelcu A.M."/>
            <person name="Niyogi K."/>
            <person name="Novoselov S.V."/>
            <person name="Paulsen I.T."/>
            <person name="Pazour G."/>
            <person name="Purton S."/>
            <person name="Ral J.P."/>
            <person name="Riano-Pachon D.M."/>
            <person name="Riekhof W."/>
            <person name="Rymarquis L."/>
            <person name="Schroda M."/>
            <person name="Stern D."/>
            <person name="Umen J."/>
            <person name="Willows R."/>
            <person name="Wilson N."/>
            <person name="Zimmer S.L."/>
            <person name="Allmer J."/>
            <person name="Balk J."/>
            <person name="Bisova K."/>
            <person name="Chen C.J."/>
            <person name="Elias M."/>
            <person name="Gendler K."/>
            <person name="Hauser C."/>
            <person name="Lamb M.R."/>
            <person name="Ledford H."/>
            <person name="Long J.C."/>
            <person name="Minagawa J."/>
            <person name="Page M.D."/>
            <person name="Pan J."/>
            <person name="Pootakham W."/>
            <person name="Roje S."/>
            <person name="Rose A."/>
            <person name="Stahlberg E."/>
            <person name="Terauchi A.M."/>
            <person name="Yang P."/>
            <person name="Ball S."/>
            <person name="Bowler C."/>
            <person name="Dieckmann C.L."/>
            <person name="Gladyshev V.N."/>
            <person name="Green P."/>
            <person name="Jorgensen R."/>
            <person name="Mayfield S."/>
            <person name="Mueller-Roeber B."/>
            <person name="Rajamani S."/>
            <person name="Sayre R.T."/>
            <person name="Brokstein P."/>
            <person name="Dubchak I."/>
            <person name="Goodstein D."/>
            <person name="Hornick L."/>
            <person name="Huang Y.W."/>
            <person name="Jhaveri J."/>
            <person name="Luo Y."/>
            <person name="Martinez D."/>
            <person name="Ngau W.C."/>
            <person name="Otillar B."/>
            <person name="Poliakov A."/>
            <person name="Porter A."/>
            <person name="Szajkowski L."/>
            <person name="Werner G."/>
            <person name="Zhou K."/>
            <person name="Grigoriev I.V."/>
            <person name="Rokhsar D.S."/>
            <person name="Grossman A.R."/>
        </authorList>
    </citation>
    <scope>NUCLEOTIDE SEQUENCE [LARGE SCALE GENOMIC DNA]</scope>
    <source>
        <strain evidence="3">CC-503</strain>
    </source>
</reference>
<keyword evidence="3" id="KW-1185">Reference proteome</keyword>
<dbReference type="KEGG" id="cre:CHLRE_17g713726v5"/>
<dbReference type="RefSeq" id="XP_042914588.1">
    <property type="nucleotide sequence ID" value="XM_043072129.1"/>
</dbReference>
<dbReference type="GeneID" id="66056979"/>
<accession>A0A2K3CPS4</accession>
<dbReference type="AlphaFoldDB" id="A0A2K3CPS4"/>
<evidence type="ECO:0000313" key="3">
    <source>
        <dbReference type="Proteomes" id="UP000006906"/>
    </source>
</evidence>
<protein>
    <submittedName>
        <fullName evidence="2">Uncharacterized protein</fullName>
    </submittedName>
</protein>
<dbReference type="Proteomes" id="UP000006906">
    <property type="component" value="Chromosome 17"/>
</dbReference>